<evidence type="ECO:0000256" key="6">
    <source>
        <dbReference type="SAM" id="Phobius"/>
    </source>
</evidence>
<evidence type="ECO:0000256" key="4">
    <source>
        <dbReference type="ARBA" id="ARBA00023136"/>
    </source>
</evidence>
<dbReference type="GO" id="GO:0005886">
    <property type="term" value="C:plasma membrane"/>
    <property type="evidence" value="ECO:0007669"/>
    <property type="project" value="InterPro"/>
</dbReference>
<sequence>MNQKFRYYLSLLSVLLIALLSISNIQEVEVSFLITKVQLPLILVILFSFILGALVTLLYSRPSKKKKKDQKRSTPEPKELPETK</sequence>
<evidence type="ECO:0000256" key="3">
    <source>
        <dbReference type="ARBA" id="ARBA00022989"/>
    </source>
</evidence>
<proteinExistence type="predicted"/>
<evidence type="ECO:0000256" key="5">
    <source>
        <dbReference type="SAM" id="MobiDB-lite"/>
    </source>
</evidence>
<dbReference type="InterPro" id="IPR010445">
    <property type="entry name" value="LapA_dom"/>
</dbReference>
<keyword evidence="4 6" id="KW-0472">Membrane</keyword>
<feature type="domain" description="Lipopolysaccharide assembly protein A" evidence="7">
    <location>
        <begin position="24"/>
        <end position="70"/>
    </location>
</feature>
<evidence type="ECO:0000256" key="2">
    <source>
        <dbReference type="ARBA" id="ARBA00022692"/>
    </source>
</evidence>
<dbReference type="Pfam" id="PF06305">
    <property type="entry name" value="LapA_dom"/>
    <property type="match status" value="1"/>
</dbReference>
<reference evidence="8 9" key="1">
    <citation type="submission" date="2020-07" db="EMBL/GenBank/DDBJ databases">
        <title>MOT database genomes.</title>
        <authorList>
            <person name="Joseph S."/>
            <person name="Aduse-Opoku J."/>
            <person name="Hashim A."/>
            <person name="Wade W."/>
            <person name="Curtis M."/>
        </authorList>
    </citation>
    <scope>NUCLEOTIDE SEQUENCE [LARGE SCALE GENOMIC DNA]</scope>
    <source>
        <strain evidence="8 9">STR</strain>
    </source>
</reference>
<keyword evidence="1" id="KW-1003">Cell membrane</keyword>
<dbReference type="EMBL" id="JACBXX010000026">
    <property type="protein sequence ID" value="NYS95698.1"/>
    <property type="molecule type" value="Genomic_DNA"/>
</dbReference>
<feature type="transmembrane region" description="Helical" evidence="6">
    <location>
        <begin position="41"/>
        <end position="59"/>
    </location>
</feature>
<dbReference type="AlphaFoldDB" id="A0A7Z0M4N0"/>
<accession>A0A7Z0M4N0</accession>
<keyword evidence="3 6" id="KW-1133">Transmembrane helix</keyword>
<comment type="caution">
    <text evidence="8">The sequence shown here is derived from an EMBL/GenBank/DDBJ whole genome shotgun (WGS) entry which is preliminary data.</text>
</comment>
<feature type="compositionally biased region" description="Basic and acidic residues" evidence="5">
    <location>
        <begin position="71"/>
        <end position="84"/>
    </location>
</feature>
<evidence type="ECO:0000259" key="7">
    <source>
        <dbReference type="Pfam" id="PF06305"/>
    </source>
</evidence>
<evidence type="ECO:0000313" key="9">
    <source>
        <dbReference type="Proteomes" id="UP000589521"/>
    </source>
</evidence>
<name>A0A7Z0M4N0_9STRE</name>
<dbReference type="PANTHER" id="PTHR41335:SF1">
    <property type="entry name" value="MEMBRANE PROTEIN"/>
    <property type="match status" value="1"/>
</dbReference>
<keyword evidence="2 6" id="KW-0812">Transmembrane</keyword>
<protein>
    <submittedName>
        <fullName evidence="8">LapA family protein</fullName>
    </submittedName>
</protein>
<feature type="region of interest" description="Disordered" evidence="5">
    <location>
        <begin position="63"/>
        <end position="84"/>
    </location>
</feature>
<dbReference type="Proteomes" id="UP000589521">
    <property type="component" value="Unassembled WGS sequence"/>
</dbReference>
<evidence type="ECO:0000313" key="8">
    <source>
        <dbReference type="EMBL" id="NYS95698.1"/>
    </source>
</evidence>
<evidence type="ECO:0000256" key="1">
    <source>
        <dbReference type="ARBA" id="ARBA00022475"/>
    </source>
</evidence>
<dbReference type="PANTHER" id="PTHR41335">
    <property type="entry name" value="MEMBRANE PROTEIN-RELATED"/>
    <property type="match status" value="1"/>
</dbReference>
<gene>
    <name evidence="8" type="ORF">HZY94_00510</name>
</gene>
<dbReference type="RefSeq" id="WP_179924508.1">
    <property type="nucleotide sequence ID" value="NZ_JACBXX010000026.1"/>
</dbReference>
<organism evidence="8 9">
    <name type="scientific">Streptococcus danieliae</name>
    <dbReference type="NCBI Taxonomy" id="747656"/>
    <lineage>
        <taxon>Bacteria</taxon>
        <taxon>Bacillati</taxon>
        <taxon>Bacillota</taxon>
        <taxon>Bacilli</taxon>
        <taxon>Lactobacillales</taxon>
        <taxon>Streptococcaceae</taxon>
        <taxon>Streptococcus</taxon>
    </lineage>
</organism>